<accession>A0AAV5RGE5</accession>
<dbReference type="PROSITE" id="PS00108">
    <property type="entry name" value="PROTEIN_KINASE_ST"/>
    <property type="match status" value="1"/>
</dbReference>
<evidence type="ECO:0000256" key="4">
    <source>
        <dbReference type="SAM" id="MobiDB-lite"/>
    </source>
</evidence>
<feature type="region of interest" description="Disordered" evidence="4">
    <location>
        <begin position="238"/>
        <end position="271"/>
    </location>
</feature>
<dbReference type="GO" id="GO:0045719">
    <property type="term" value="P:negative regulation of glycogen biosynthetic process"/>
    <property type="evidence" value="ECO:0007669"/>
    <property type="project" value="TreeGrafter"/>
</dbReference>
<feature type="compositionally biased region" description="Low complexity" evidence="4">
    <location>
        <begin position="303"/>
        <end position="313"/>
    </location>
</feature>
<evidence type="ECO:0000256" key="3">
    <source>
        <dbReference type="PROSITE-ProRule" id="PRU10141"/>
    </source>
</evidence>
<dbReference type="Pfam" id="PF00069">
    <property type="entry name" value="Pkinase"/>
    <property type="match status" value="1"/>
</dbReference>
<dbReference type="PANTHER" id="PTHR24346:SF51">
    <property type="entry name" value="PAS DOMAIN-CONTAINING SERINE_THREONINE-PROTEIN KINASE"/>
    <property type="match status" value="1"/>
</dbReference>
<reference evidence="6 7" key="1">
    <citation type="journal article" date="2023" name="Elife">
        <title>Identification of key yeast species and microbe-microbe interactions impacting larval growth of Drosophila in the wild.</title>
        <authorList>
            <person name="Mure A."/>
            <person name="Sugiura Y."/>
            <person name="Maeda R."/>
            <person name="Honda K."/>
            <person name="Sakurai N."/>
            <person name="Takahashi Y."/>
            <person name="Watada M."/>
            <person name="Katoh T."/>
            <person name="Gotoh A."/>
            <person name="Gotoh Y."/>
            <person name="Taniguchi I."/>
            <person name="Nakamura K."/>
            <person name="Hayashi T."/>
            <person name="Katayama T."/>
            <person name="Uemura T."/>
            <person name="Hattori Y."/>
        </authorList>
    </citation>
    <scope>NUCLEOTIDE SEQUENCE [LARGE SCALE GENOMIC DNA]</scope>
    <source>
        <strain evidence="6 7">SB-73</strain>
    </source>
</reference>
<gene>
    <name evidence="6" type="ORF">DASB73_011560</name>
</gene>
<dbReference type="Proteomes" id="UP001362899">
    <property type="component" value="Unassembled WGS sequence"/>
</dbReference>
<dbReference type="AlphaFoldDB" id="A0AAV5RGE5"/>
<dbReference type="InterPro" id="IPR017441">
    <property type="entry name" value="Protein_kinase_ATP_BS"/>
</dbReference>
<dbReference type="GO" id="GO:0035556">
    <property type="term" value="P:intracellular signal transduction"/>
    <property type="evidence" value="ECO:0007669"/>
    <property type="project" value="TreeGrafter"/>
</dbReference>
<keyword evidence="6" id="KW-0808">Transferase</keyword>
<dbReference type="PROSITE" id="PS50011">
    <property type="entry name" value="PROTEIN_KINASE_DOM"/>
    <property type="match status" value="1"/>
</dbReference>
<proteinExistence type="predicted"/>
<protein>
    <submittedName>
        <fullName evidence="6">Serine/threonine protein kinase</fullName>
    </submittedName>
</protein>
<evidence type="ECO:0000259" key="5">
    <source>
        <dbReference type="PROSITE" id="PS50011"/>
    </source>
</evidence>
<feature type="domain" description="Protein kinase" evidence="5">
    <location>
        <begin position="329"/>
        <end position="595"/>
    </location>
</feature>
<dbReference type="EMBL" id="BTGC01000003">
    <property type="protein sequence ID" value="GMM50198.1"/>
    <property type="molecule type" value="Genomic_DNA"/>
</dbReference>
<dbReference type="Gene3D" id="1.10.510.10">
    <property type="entry name" value="Transferase(Phosphotransferase) domain 1"/>
    <property type="match status" value="1"/>
</dbReference>
<feature type="region of interest" description="Disordered" evidence="4">
    <location>
        <begin position="302"/>
        <end position="323"/>
    </location>
</feature>
<keyword evidence="7" id="KW-1185">Reference proteome</keyword>
<evidence type="ECO:0000313" key="7">
    <source>
        <dbReference type="Proteomes" id="UP001362899"/>
    </source>
</evidence>
<dbReference type="InterPro" id="IPR011009">
    <property type="entry name" value="Kinase-like_dom_sf"/>
</dbReference>
<evidence type="ECO:0000256" key="1">
    <source>
        <dbReference type="ARBA" id="ARBA00022741"/>
    </source>
</evidence>
<comment type="caution">
    <text evidence="6">The sequence shown here is derived from an EMBL/GenBank/DDBJ whole genome shotgun (WGS) entry which is preliminary data.</text>
</comment>
<dbReference type="InterPro" id="IPR000719">
    <property type="entry name" value="Prot_kinase_dom"/>
</dbReference>
<keyword evidence="2 3" id="KW-0067">ATP-binding</keyword>
<keyword evidence="6" id="KW-0418">Kinase</keyword>
<dbReference type="GO" id="GO:0005524">
    <property type="term" value="F:ATP binding"/>
    <property type="evidence" value="ECO:0007669"/>
    <property type="project" value="UniProtKB-UniRule"/>
</dbReference>
<keyword evidence="1 3" id="KW-0547">Nucleotide-binding</keyword>
<dbReference type="GO" id="GO:0005829">
    <property type="term" value="C:cytosol"/>
    <property type="evidence" value="ECO:0007669"/>
    <property type="project" value="TreeGrafter"/>
</dbReference>
<feature type="binding site" evidence="3">
    <location>
        <position position="358"/>
    </location>
    <ligand>
        <name>ATP</name>
        <dbReference type="ChEBI" id="CHEBI:30616"/>
    </ligand>
</feature>
<dbReference type="SUPFAM" id="SSF56112">
    <property type="entry name" value="Protein kinase-like (PK-like)"/>
    <property type="match status" value="1"/>
</dbReference>
<feature type="compositionally biased region" description="Basic and acidic residues" evidence="4">
    <location>
        <begin position="82"/>
        <end position="112"/>
    </location>
</feature>
<feature type="region of interest" description="Disordered" evidence="4">
    <location>
        <begin position="1"/>
        <end position="148"/>
    </location>
</feature>
<feature type="compositionally biased region" description="Low complexity" evidence="4">
    <location>
        <begin position="197"/>
        <end position="214"/>
    </location>
</feature>
<dbReference type="PROSITE" id="PS00107">
    <property type="entry name" value="PROTEIN_KINASE_ATP"/>
    <property type="match status" value="1"/>
</dbReference>
<name>A0AAV5RGE5_STABA</name>
<dbReference type="SMART" id="SM00220">
    <property type="entry name" value="S_TKc"/>
    <property type="match status" value="1"/>
</dbReference>
<keyword evidence="6" id="KW-0723">Serine/threonine-protein kinase</keyword>
<evidence type="ECO:0000256" key="2">
    <source>
        <dbReference type="ARBA" id="ARBA00022840"/>
    </source>
</evidence>
<feature type="region of interest" description="Disordered" evidence="4">
    <location>
        <begin position="190"/>
        <end position="214"/>
    </location>
</feature>
<sequence length="644" mass="71030">MSLDFSKRNYSVEVPSAAGLKDRKNKESALSLLLEKSRKDTPPPQEDSKNDSLKLSIPQTSDSNLISPTTSVSSERSPTAIIDDKGIEVTEGREHKEIKDLKDYKEFSKDGQRTASSSYRPGAPISSLQQQRDRARTGDSSMQGTPIGSFGYGPLFGAGEIGNVSSPRHYSIPIIREKFDPGSVEERFIVNLPPTPSSSSSQEKASSLSRSLSKVSLSRSSSRSSVSSFSLRRFVDKPWKNDEPLSPNSAKVGSPNSFEAPRSRKNSIFSLPDNESVNSNLLYANGTTPSLTQADRNYASQQSVAVGSAPSGSGLQGMGRKGSLSKNYGRLGKTLGEGAGGHVKIVKSNLDNQLYAVKEFRARHPNETQRQYNKKVGAEYCLGLTLKHANIVNTIDIIYETTKVYQVMEYGSYDLFALVMSGKMSREEIYCDFRQFLEGVRYLHGLGLAHRDLKLDNCVVTEAGIVKIIDFGSSVVFKYPESDKVYDCDGVVGSDPYLAPEAAGKERYYPAPTDIWSSGIVLACMLMRKFPWKAPKLSDSAFKMFVQVEPDGSSLGMSKLLSALPQETHKLLTGMLDLHPAKRYTIEDCWEDSWLNGTPHCTIDDNGIVCPQSDHTHTTVSFEEAHIAMLEKKNRKAKRGEKMW</sequence>
<dbReference type="GO" id="GO:0004674">
    <property type="term" value="F:protein serine/threonine kinase activity"/>
    <property type="evidence" value="ECO:0007669"/>
    <property type="project" value="UniProtKB-KW"/>
</dbReference>
<dbReference type="GO" id="GO:0005634">
    <property type="term" value="C:nucleus"/>
    <property type="evidence" value="ECO:0007669"/>
    <property type="project" value="TreeGrafter"/>
</dbReference>
<feature type="compositionally biased region" description="Basic and acidic residues" evidence="4">
    <location>
        <begin position="35"/>
        <end position="52"/>
    </location>
</feature>
<feature type="compositionally biased region" description="Polar residues" evidence="4">
    <location>
        <begin position="57"/>
        <end position="77"/>
    </location>
</feature>
<feature type="compositionally biased region" description="Polar residues" evidence="4">
    <location>
        <begin position="246"/>
        <end position="257"/>
    </location>
</feature>
<dbReference type="InterPro" id="IPR008271">
    <property type="entry name" value="Ser/Thr_kinase_AS"/>
</dbReference>
<evidence type="ECO:0000313" key="6">
    <source>
        <dbReference type="EMBL" id="GMM50198.1"/>
    </source>
</evidence>
<dbReference type="PANTHER" id="PTHR24346">
    <property type="entry name" value="MAP/MICROTUBULE AFFINITY-REGULATING KINASE"/>
    <property type="match status" value="1"/>
</dbReference>
<organism evidence="6 7">
    <name type="scientific">Starmerella bacillaris</name>
    <name type="common">Yeast</name>
    <name type="synonym">Candida zemplinina</name>
    <dbReference type="NCBI Taxonomy" id="1247836"/>
    <lineage>
        <taxon>Eukaryota</taxon>
        <taxon>Fungi</taxon>
        <taxon>Dikarya</taxon>
        <taxon>Ascomycota</taxon>
        <taxon>Saccharomycotina</taxon>
        <taxon>Dipodascomycetes</taxon>
        <taxon>Dipodascales</taxon>
        <taxon>Trichomonascaceae</taxon>
        <taxon>Starmerella</taxon>
    </lineage>
</organism>